<comment type="caution">
    <text evidence="8">The sequence shown here is derived from an EMBL/GenBank/DDBJ whole genome shotgun (WGS) entry which is preliminary data.</text>
</comment>
<dbReference type="InterPro" id="IPR019585">
    <property type="entry name" value="Rpn7/CSN1"/>
</dbReference>
<gene>
    <name evidence="8" type="ORF">SEPCBS119000_005192</name>
</gene>
<name>A0ABP0DYF5_9PEZI</name>
<proteinExistence type="inferred from homology"/>
<reference evidence="8 9" key="1">
    <citation type="submission" date="2024-01" db="EMBL/GenBank/DDBJ databases">
        <authorList>
            <person name="Allen C."/>
            <person name="Tagirdzhanova G."/>
        </authorList>
    </citation>
    <scope>NUCLEOTIDE SEQUENCE [LARGE SCALE GENOMIC DNA]</scope>
    <source>
        <strain evidence="8 9">CBS 119000</strain>
    </source>
</reference>
<comment type="similarity">
    <text evidence="3">Belongs to the CSN1 family.</text>
</comment>
<dbReference type="SMART" id="SM00088">
    <property type="entry name" value="PINT"/>
    <property type="match status" value="1"/>
</dbReference>
<evidence type="ECO:0000256" key="4">
    <source>
        <dbReference type="ARBA" id="ARBA00022490"/>
    </source>
</evidence>
<keyword evidence="6" id="KW-0539">Nucleus</keyword>
<dbReference type="InterPro" id="IPR036390">
    <property type="entry name" value="WH_DNA-bd_sf"/>
</dbReference>
<sequence>MASEMGLEAYFATMRQQGYITVHETPRFELDSYIQNYPGRSRFDRLLLIGQTSVALHIDALRAAVAEAKKSRDTGRYQRAAAYLRIRAPEEAEKLISKSWIDSTDATNAMQTKRLERELKVYKNNLVKESIRMGHEELGRHLEAIGNLMGAAEAYSRMRPDVSTPKHIVDMGKHLVSVYVQRKEWASVVSQLSKITGIQGADEEKLTQPYIMSMSGLGLLGQKSYESAASCFLAVDGSSTSITAATDGFLCANDIAVYGGLLALATMDRKQLQTAVLENNKFRAFLELEPHIRRAITHFVNGRYADCLSILASYRADYMLDLYLHWHLDAIYDKIRIKCITNYLVPYSCVTLESMEAAFSVPGQSVEAELAGMIRAKTINARIDSINGLVRMVKEKPRVRLHMDALKAVSSFEKTTLDRLRRVNIAAAELEVKSARKGLNAPDSGEVWFDRSTPVTM</sequence>
<protein>
    <recommendedName>
        <fullName evidence="7">PCI domain-containing protein</fullName>
    </recommendedName>
</protein>
<evidence type="ECO:0000256" key="6">
    <source>
        <dbReference type="ARBA" id="ARBA00023242"/>
    </source>
</evidence>
<dbReference type="Proteomes" id="UP001642502">
    <property type="component" value="Unassembled WGS sequence"/>
</dbReference>
<evidence type="ECO:0000256" key="3">
    <source>
        <dbReference type="ARBA" id="ARBA00008793"/>
    </source>
</evidence>
<dbReference type="PANTHER" id="PTHR14145:SF2">
    <property type="entry name" value="COP9 SIGNALOSOME COMPLEX SUBUNIT 1"/>
    <property type="match status" value="1"/>
</dbReference>
<keyword evidence="5" id="KW-0736">Signalosome</keyword>
<evidence type="ECO:0000256" key="2">
    <source>
        <dbReference type="ARBA" id="ARBA00004496"/>
    </source>
</evidence>
<evidence type="ECO:0000259" key="7">
    <source>
        <dbReference type="PROSITE" id="PS50250"/>
    </source>
</evidence>
<evidence type="ECO:0000313" key="9">
    <source>
        <dbReference type="Proteomes" id="UP001642502"/>
    </source>
</evidence>
<dbReference type="SUPFAM" id="SSF46785">
    <property type="entry name" value="Winged helix' DNA-binding domain"/>
    <property type="match status" value="1"/>
</dbReference>
<dbReference type="Gene3D" id="1.25.40.570">
    <property type="match status" value="1"/>
</dbReference>
<evidence type="ECO:0000256" key="5">
    <source>
        <dbReference type="ARBA" id="ARBA00022790"/>
    </source>
</evidence>
<dbReference type="Pfam" id="PF10602">
    <property type="entry name" value="RPN7"/>
    <property type="match status" value="1"/>
</dbReference>
<dbReference type="Pfam" id="PF01399">
    <property type="entry name" value="PCI"/>
    <property type="match status" value="1"/>
</dbReference>
<comment type="subcellular location">
    <subcellularLocation>
        <location evidence="2">Cytoplasm</location>
    </subcellularLocation>
    <subcellularLocation>
        <location evidence="1">Nucleus</location>
    </subcellularLocation>
</comment>
<dbReference type="InterPro" id="IPR045135">
    <property type="entry name" value="Rpn7_N"/>
</dbReference>
<evidence type="ECO:0000313" key="8">
    <source>
        <dbReference type="EMBL" id="CAK7272561.1"/>
    </source>
</evidence>
<keyword evidence="9" id="KW-1185">Reference proteome</keyword>
<keyword evidence="4" id="KW-0963">Cytoplasm</keyword>
<dbReference type="PANTHER" id="PTHR14145">
    <property type="entry name" value="26S PROTESOME SUBUNIT 6"/>
    <property type="match status" value="1"/>
</dbReference>
<dbReference type="PROSITE" id="PS50250">
    <property type="entry name" value="PCI"/>
    <property type="match status" value="1"/>
</dbReference>
<organism evidence="8 9">
    <name type="scientific">Sporothrix epigloea</name>
    <dbReference type="NCBI Taxonomy" id="1892477"/>
    <lineage>
        <taxon>Eukaryota</taxon>
        <taxon>Fungi</taxon>
        <taxon>Dikarya</taxon>
        <taxon>Ascomycota</taxon>
        <taxon>Pezizomycotina</taxon>
        <taxon>Sordariomycetes</taxon>
        <taxon>Sordariomycetidae</taxon>
        <taxon>Ophiostomatales</taxon>
        <taxon>Ophiostomataceae</taxon>
        <taxon>Sporothrix</taxon>
    </lineage>
</organism>
<dbReference type="InterPro" id="IPR000717">
    <property type="entry name" value="PCI_dom"/>
</dbReference>
<evidence type="ECO:0000256" key="1">
    <source>
        <dbReference type="ARBA" id="ARBA00004123"/>
    </source>
</evidence>
<accession>A0ABP0DYF5</accession>
<dbReference type="EMBL" id="CAWUON010000091">
    <property type="protein sequence ID" value="CAK7272561.1"/>
    <property type="molecule type" value="Genomic_DNA"/>
</dbReference>
<feature type="domain" description="PCI" evidence="7">
    <location>
        <begin position="224"/>
        <end position="397"/>
    </location>
</feature>